<dbReference type="GO" id="GO:0016746">
    <property type="term" value="F:acyltransferase activity"/>
    <property type="evidence" value="ECO:0007669"/>
    <property type="project" value="UniProtKB-KW"/>
</dbReference>
<name>A0A091CDE7_9ENTE</name>
<comment type="caution">
    <text evidence="1">The sequence shown here is derived from an EMBL/GenBank/DDBJ whole genome shotgun (WGS) entry which is preliminary data.</text>
</comment>
<keyword evidence="1" id="KW-0808">Transferase</keyword>
<keyword evidence="1" id="KW-0456">Lyase</keyword>
<dbReference type="SUPFAM" id="SSF55729">
    <property type="entry name" value="Acyl-CoA N-acyltransferases (Nat)"/>
    <property type="match status" value="1"/>
</dbReference>
<dbReference type="Gene3D" id="3.40.630.30">
    <property type="match status" value="1"/>
</dbReference>
<dbReference type="EMBL" id="JPVT01000066">
    <property type="protein sequence ID" value="KFN91953.1"/>
    <property type="molecule type" value="Genomic_DNA"/>
</dbReference>
<protein>
    <submittedName>
        <fullName evidence="1">Citrate lyase ligase</fullName>
        <ecNumber evidence="1">2.3.1.-</ecNumber>
        <ecNumber evidence="1">6.2.1.22</ecNumber>
    </submittedName>
</protein>
<keyword evidence="2" id="KW-1185">Reference proteome</keyword>
<dbReference type="InterPro" id="IPR005216">
    <property type="entry name" value="Citrate_lyase_ligase"/>
</dbReference>
<gene>
    <name evidence="1" type="ORF">TMU3MR103_0778</name>
</gene>
<dbReference type="GO" id="GO:0016829">
    <property type="term" value="F:lyase activity"/>
    <property type="evidence" value="ECO:0007669"/>
    <property type="project" value="UniProtKB-KW"/>
</dbReference>
<dbReference type="EC" id="6.2.1.22" evidence="1"/>
<dbReference type="InterPro" id="IPR016181">
    <property type="entry name" value="Acyl_CoA_acyltransferase"/>
</dbReference>
<dbReference type="PANTHER" id="PTHR40599:SF1">
    <property type="entry name" value="[CITRATE [PRO-3S]-LYASE] LIGASE"/>
    <property type="match status" value="1"/>
</dbReference>
<dbReference type="GO" id="GO:0008771">
    <property type="term" value="F:[citrate (pro-3S)-lyase] ligase activity"/>
    <property type="evidence" value="ECO:0007669"/>
    <property type="project" value="UniProtKB-EC"/>
</dbReference>
<dbReference type="PATRIC" id="fig|1302648.3.peg.757"/>
<dbReference type="Proteomes" id="UP000029381">
    <property type="component" value="Unassembled WGS sequence"/>
</dbReference>
<proteinExistence type="predicted"/>
<dbReference type="AlphaFoldDB" id="A0A091CDE7"/>
<keyword evidence="1" id="KW-0436">Ligase</keyword>
<sequence>MDNMYKSKRIWLDKDKKGYEAWKKLMVSANLQIEEYLDYTLGIYDGKKLIATGSIAENIIKCVAVCKDYQSENLVNWIITQLVEQLNEEGYFHYFLYTNPERETIFRSLGFKKTYCK</sequence>
<evidence type="ECO:0000313" key="1">
    <source>
        <dbReference type="EMBL" id="KFN91953.1"/>
    </source>
</evidence>
<organism evidence="1 2">
    <name type="scientific">Tetragenococcus muriaticus 3MR10-3</name>
    <dbReference type="NCBI Taxonomy" id="1302648"/>
    <lineage>
        <taxon>Bacteria</taxon>
        <taxon>Bacillati</taxon>
        <taxon>Bacillota</taxon>
        <taxon>Bacilli</taxon>
        <taxon>Lactobacillales</taxon>
        <taxon>Enterococcaceae</taxon>
        <taxon>Tetragenococcus</taxon>
    </lineage>
</organism>
<dbReference type="PANTHER" id="PTHR40599">
    <property type="entry name" value="[CITRATE [PRO-3S]-LYASE] LIGASE"/>
    <property type="match status" value="1"/>
</dbReference>
<keyword evidence="1" id="KW-0012">Acyltransferase</keyword>
<dbReference type="EC" id="2.3.1.-" evidence="1"/>
<evidence type="ECO:0000313" key="2">
    <source>
        <dbReference type="Proteomes" id="UP000029381"/>
    </source>
</evidence>
<accession>A0A091CDE7</accession>
<reference evidence="1 2" key="1">
    <citation type="submission" date="2014-08" db="EMBL/GenBank/DDBJ databases">
        <title>Genome sequence of Tetragenococcus muriaticus.</title>
        <authorList>
            <person name="Chuea-nongthon C."/>
            <person name="Rodtong S."/>
            <person name="Yongsawatdigul J."/>
            <person name="Steele J.L."/>
            <person name="Liu X.-y."/>
            <person name="Speers J."/>
            <person name="Glasner J.D."/>
            <person name="Neeno-Eckwall E.C."/>
        </authorList>
    </citation>
    <scope>NUCLEOTIDE SEQUENCE [LARGE SCALE GENOMIC DNA]</scope>
    <source>
        <strain evidence="1 2">3MR10-3</strain>
    </source>
</reference>